<accession>A0A0J7MZT3</accession>
<dbReference type="Proteomes" id="UP000036403">
    <property type="component" value="Unassembled WGS sequence"/>
</dbReference>
<sequence>MNESGMWIIFSPHMIVVSVNDAFTREACFIGKQNKSWKFRLESSLLQKPINKGKASRKIVGTKSLHLLPMKRMKRIVMNNIPNETAIDTEFVCNNSGTCGRIIFKSL</sequence>
<gene>
    <name evidence="1" type="ORF">RF55_15210</name>
</gene>
<dbReference type="EMBL" id="LBMM01012838">
    <property type="protein sequence ID" value="KMQ85960.1"/>
    <property type="molecule type" value="Genomic_DNA"/>
</dbReference>
<evidence type="ECO:0000313" key="1">
    <source>
        <dbReference type="EMBL" id="KMQ85960.1"/>
    </source>
</evidence>
<dbReference type="GO" id="GO:0016874">
    <property type="term" value="F:ligase activity"/>
    <property type="evidence" value="ECO:0007669"/>
    <property type="project" value="UniProtKB-KW"/>
</dbReference>
<protein>
    <submittedName>
        <fullName evidence="1">D-alanine--d-alanine ligase</fullName>
    </submittedName>
</protein>
<reference evidence="1 2" key="1">
    <citation type="submission" date="2015-04" db="EMBL/GenBank/DDBJ databases">
        <title>Lasius niger genome sequencing.</title>
        <authorList>
            <person name="Konorov E.A."/>
            <person name="Nikitin M.A."/>
            <person name="Kirill M.V."/>
            <person name="Chang P."/>
        </authorList>
    </citation>
    <scope>NUCLEOTIDE SEQUENCE [LARGE SCALE GENOMIC DNA]</scope>
    <source>
        <tissue evidence="1">Whole</tissue>
    </source>
</reference>
<dbReference type="AlphaFoldDB" id="A0A0J7MZT3"/>
<comment type="caution">
    <text evidence="1">The sequence shown here is derived from an EMBL/GenBank/DDBJ whole genome shotgun (WGS) entry which is preliminary data.</text>
</comment>
<keyword evidence="2" id="KW-1185">Reference proteome</keyword>
<name>A0A0J7MZT3_LASNI</name>
<keyword evidence="1" id="KW-0436">Ligase</keyword>
<dbReference type="PaxDb" id="67767-A0A0J7MZT3"/>
<organism evidence="1 2">
    <name type="scientific">Lasius niger</name>
    <name type="common">Black garden ant</name>
    <dbReference type="NCBI Taxonomy" id="67767"/>
    <lineage>
        <taxon>Eukaryota</taxon>
        <taxon>Metazoa</taxon>
        <taxon>Ecdysozoa</taxon>
        <taxon>Arthropoda</taxon>
        <taxon>Hexapoda</taxon>
        <taxon>Insecta</taxon>
        <taxon>Pterygota</taxon>
        <taxon>Neoptera</taxon>
        <taxon>Endopterygota</taxon>
        <taxon>Hymenoptera</taxon>
        <taxon>Apocrita</taxon>
        <taxon>Aculeata</taxon>
        <taxon>Formicoidea</taxon>
        <taxon>Formicidae</taxon>
        <taxon>Formicinae</taxon>
        <taxon>Lasius</taxon>
        <taxon>Lasius</taxon>
    </lineage>
</organism>
<evidence type="ECO:0000313" key="2">
    <source>
        <dbReference type="Proteomes" id="UP000036403"/>
    </source>
</evidence>
<proteinExistence type="predicted"/>